<evidence type="ECO:0000313" key="6">
    <source>
        <dbReference type="Proteomes" id="UP000515856"/>
    </source>
</evidence>
<evidence type="ECO:0000256" key="1">
    <source>
        <dbReference type="ARBA" id="ARBA00023015"/>
    </source>
</evidence>
<dbReference type="RefSeq" id="WP_117452581.1">
    <property type="nucleotide sequence ID" value="NZ_CP060636.1"/>
</dbReference>
<dbReference type="SUPFAM" id="SSF46689">
    <property type="entry name" value="Homeodomain-like"/>
    <property type="match status" value="2"/>
</dbReference>
<organism evidence="5 6">
    <name type="scientific">[Eubacterium] hominis</name>
    <dbReference type="NCBI Taxonomy" id="2764325"/>
    <lineage>
        <taxon>Bacteria</taxon>
        <taxon>Bacillati</taxon>
        <taxon>Bacillota</taxon>
        <taxon>Erysipelotrichia</taxon>
        <taxon>Erysipelotrichales</taxon>
        <taxon>Erysipelotrichaceae</taxon>
        <taxon>Amedibacillus</taxon>
    </lineage>
</organism>
<protein>
    <submittedName>
        <fullName evidence="5">Helix-turn-helix transcriptional regulator</fullName>
    </submittedName>
</protein>
<dbReference type="KEGG" id="ehn:H9Q80_05980"/>
<evidence type="ECO:0000256" key="3">
    <source>
        <dbReference type="ARBA" id="ARBA00023163"/>
    </source>
</evidence>
<dbReference type="PANTHER" id="PTHR43280:SF34">
    <property type="entry name" value="ARAC-FAMILY TRANSCRIPTIONAL REGULATOR"/>
    <property type="match status" value="1"/>
</dbReference>
<keyword evidence="6" id="KW-1185">Reference proteome</keyword>
<dbReference type="PANTHER" id="PTHR43280">
    <property type="entry name" value="ARAC-FAMILY TRANSCRIPTIONAL REGULATOR"/>
    <property type="match status" value="1"/>
</dbReference>
<keyword evidence="3" id="KW-0804">Transcription</keyword>
<proteinExistence type="predicted"/>
<dbReference type="GO" id="GO:0003700">
    <property type="term" value="F:DNA-binding transcription factor activity"/>
    <property type="evidence" value="ECO:0007669"/>
    <property type="project" value="InterPro"/>
</dbReference>
<evidence type="ECO:0000259" key="4">
    <source>
        <dbReference type="PROSITE" id="PS01124"/>
    </source>
</evidence>
<dbReference type="GO" id="GO:0043565">
    <property type="term" value="F:sequence-specific DNA binding"/>
    <property type="evidence" value="ECO:0007669"/>
    <property type="project" value="InterPro"/>
</dbReference>
<dbReference type="InterPro" id="IPR018060">
    <property type="entry name" value="HTH_AraC"/>
</dbReference>
<reference evidence="5 6" key="1">
    <citation type="submission" date="2020-08" db="EMBL/GenBank/DDBJ databases">
        <authorList>
            <person name="Liu C."/>
            <person name="Sun Q."/>
        </authorList>
    </citation>
    <scope>NUCLEOTIDE SEQUENCE [LARGE SCALE GENOMIC DNA]</scope>
    <source>
        <strain evidence="5 6">NSJ-61</strain>
    </source>
</reference>
<dbReference type="Pfam" id="PF12833">
    <property type="entry name" value="HTH_18"/>
    <property type="match status" value="1"/>
</dbReference>
<dbReference type="SMART" id="SM00342">
    <property type="entry name" value="HTH_ARAC"/>
    <property type="match status" value="1"/>
</dbReference>
<feature type="domain" description="HTH araC/xylS-type" evidence="4">
    <location>
        <begin position="299"/>
        <end position="397"/>
    </location>
</feature>
<gene>
    <name evidence="5" type="ORF">H9Q80_05980</name>
</gene>
<dbReference type="Proteomes" id="UP000515856">
    <property type="component" value="Chromosome"/>
</dbReference>
<dbReference type="Gene3D" id="1.10.10.60">
    <property type="entry name" value="Homeodomain-like"/>
    <property type="match status" value="2"/>
</dbReference>
<name>A0A7G9GRR4_9FIRM</name>
<keyword evidence="2" id="KW-0238">DNA-binding</keyword>
<accession>A0A7G9GRR4</accession>
<evidence type="ECO:0000313" key="5">
    <source>
        <dbReference type="EMBL" id="QNM13496.1"/>
    </source>
</evidence>
<dbReference type="InterPro" id="IPR018062">
    <property type="entry name" value="HTH_AraC-typ_CS"/>
</dbReference>
<sequence length="398" mass="46554">MIQTKQELKDLLRAIYANINMPVFLLSKDLQILASPDNFLRLEQNYFAQIIKTSQINPYKTFIHFYHQEVYLFFHYAVEDVAYICIGPIFHKKITTQDRPSDYPFMSHVQSSYTIEDFIKLPYLYNKTSEYFLFIYQIITGEALDPNVLKNNFKQAGVNPLKQENLLQSELFVIRETSMHEFSYSYEKKIIKYIQEGKSTQARIFMNELAQIKDNRYLSQNHVQSMKYKIVAAITLFTRAVIDVGVPIANAYTLSDVYITKVDQCMAPSELFKIIADSITDFTNLVKRYQHIQNPYWVRKCKNYISENLHKPLALDDIADEIGMNPSYLSSQFKKVTGKSLKRYINEKKIAEAQFLIKNSTYSLAEISEILQFSNQSHFNKVFKEITQSSPIQYKNSL</sequence>
<evidence type="ECO:0000256" key="2">
    <source>
        <dbReference type="ARBA" id="ARBA00023125"/>
    </source>
</evidence>
<dbReference type="EMBL" id="CP060636">
    <property type="protein sequence ID" value="QNM13496.1"/>
    <property type="molecule type" value="Genomic_DNA"/>
</dbReference>
<keyword evidence="1" id="KW-0805">Transcription regulation</keyword>
<dbReference type="InterPro" id="IPR009057">
    <property type="entry name" value="Homeodomain-like_sf"/>
</dbReference>
<dbReference type="PROSITE" id="PS01124">
    <property type="entry name" value="HTH_ARAC_FAMILY_2"/>
    <property type="match status" value="1"/>
</dbReference>
<dbReference type="PROSITE" id="PS00041">
    <property type="entry name" value="HTH_ARAC_FAMILY_1"/>
    <property type="match status" value="1"/>
</dbReference>
<dbReference type="AlphaFoldDB" id="A0A7G9GRR4"/>